<keyword evidence="3 4" id="KW-0862">Zinc</keyword>
<evidence type="ECO:0000313" key="6">
    <source>
        <dbReference type="EMBL" id="GGB50256.1"/>
    </source>
</evidence>
<dbReference type="InterPro" id="IPR026591">
    <property type="entry name" value="Sirtuin_cat_small_dom_sf"/>
</dbReference>
<dbReference type="Proteomes" id="UP000603352">
    <property type="component" value="Unassembled WGS sequence"/>
</dbReference>
<protein>
    <recommendedName>
        <fullName evidence="3">NAD-dependent protein deacylase</fullName>
        <ecNumber evidence="3">2.3.1.286</ecNumber>
    </recommendedName>
    <alternativeName>
        <fullName evidence="3">Regulatory protein SIR2 homolog</fullName>
    </alternativeName>
</protein>
<feature type="binding site" evidence="3">
    <location>
        <position position="71"/>
    </location>
    <ligand>
        <name>substrate</name>
    </ligand>
</feature>
<gene>
    <name evidence="3 6" type="primary">cobB</name>
    <name evidence="6" type="ORF">GCM10011505_34190</name>
</gene>
<dbReference type="Pfam" id="PF02146">
    <property type="entry name" value="SIR2"/>
    <property type="match status" value="1"/>
</dbReference>
<dbReference type="EC" id="2.3.1.286" evidence="3"/>
<name>A0ABQ1ISM4_9PROT</name>
<evidence type="ECO:0000256" key="1">
    <source>
        <dbReference type="ARBA" id="ARBA00022679"/>
    </source>
</evidence>
<feature type="binding site" evidence="3">
    <location>
        <position position="68"/>
    </location>
    <ligand>
        <name>substrate</name>
    </ligand>
</feature>
<feature type="active site" description="Proton acceptor" evidence="3 4">
    <location>
        <position position="121"/>
    </location>
</feature>
<feature type="binding site" evidence="3 4">
    <location>
        <position position="148"/>
    </location>
    <ligand>
        <name>Zn(2+)</name>
        <dbReference type="ChEBI" id="CHEBI:29105"/>
    </ligand>
</feature>
<evidence type="ECO:0000256" key="2">
    <source>
        <dbReference type="ARBA" id="ARBA00023027"/>
    </source>
</evidence>
<organism evidence="6 7">
    <name type="scientific">Tistrella bauzanensis</name>
    <dbReference type="NCBI Taxonomy" id="657419"/>
    <lineage>
        <taxon>Bacteria</taxon>
        <taxon>Pseudomonadati</taxon>
        <taxon>Pseudomonadota</taxon>
        <taxon>Alphaproteobacteria</taxon>
        <taxon>Geminicoccales</taxon>
        <taxon>Geminicoccaceae</taxon>
        <taxon>Tistrella</taxon>
    </lineage>
</organism>
<feature type="binding site" evidence="3">
    <location>
        <begin position="24"/>
        <end position="43"/>
    </location>
    <ligand>
        <name>NAD(+)</name>
        <dbReference type="ChEBI" id="CHEBI:57540"/>
    </ligand>
</feature>
<evidence type="ECO:0000256" key="4">
    <source>
        <dbReference type="PROSITE-ProRule" id="PRU00236"/>
    </source>
</evidence>
<reference evidence="7" key="1">
    <citation type="journal article" date="2019" name="Int. J. Syst. Evol. Microbiol.">
        <title>The Global Catalogue of Microorganisms (GCM) 10K type strain sequencing project: providing services to taxonomists for standard genome sequencing and annotation.</title>
        <authorList>
            <consortium name="The Broad Institute Genomics Platform"/>
            <consortium name="The Broad Institute Genome Sequencing Center for Infectious Disease"/>
            <person name="Wu L."/>
            <person name="Ma J."/>
        </authorList>
    </citation>
    <scope>NUCLEOTIDE SEQUENCE [LARGE SCALE GENOMIC DNA]</scope>
    <source>
        <strain evidence="7">CGMCC 1.10188</strain>
    </source>
</reference>
<evidence type="ECO:0000313" key="7">
    <source>
        <dbReference type="Proteomes" id="UP000603352"/>
    </source>
</evidence>
<dbReference type="EMBL" id="BMDZ01000044">
    <property type="protein sequence ID" value="GGB50256.1"/>
    <property type="molecule type" value="Genomic_DNA"/>
</dbReference>
<feature type="binding site" evidence="3 4">
    <location>
        <position position="151"/>
    </location>
    <ligand>
        <name>Zn(2+)</name>
        <dbReference type="ChEBI" id="CHEBI:29105"/>
    </ligand>
</feature>
<comment type="cofactor">
    <cofactor evidence="3">
        <name>Zn(2+)</name>
        <dbReference type="ChEBI" id="CHEBI:29105"/>
    </cofactor>
    <text evidence="3">Binds 1 zinc ion per subunit.</text>
</comment>
<dbReference type="InterPro" id="IPR027546">
    <property type="entry name" value="Sirtuin_class_III"/>
</dbReference>
<accession>A0ABQ1ISM4</accession>
<feature type="binding site" evidence="3">
    <location>
        <begin position="215"/>
        <end position="217"/>
    </location>
    <ligand>
        <name>NAD(+)</name>
        <dbReference type="ChEBI" id="CHEBI:57540"/>
    </ligand>
</feature>
<keyword evidence="3" id="KW-0963">Cytoplasm</keyword>
<comment type="function">
    <text evidence="3">NAD-dependent lysine deacetylase and desuccinylase that specifically removes acetyl and succinyl groups on target proteins. Modulates the activities of several proteins which are inactive in their acylated form.</text>
</comment>
<feature type="binding site" evidence="3">
    <location>
        <position position="233"/>
    </location>
    <ligand>
        <name>NAD(+)</name>
        <dbReference type="ChEBI" id="CHEBI:57540"/>
    </ligand>
</feature>
<dbReference type="CDD" id="cd01412">
    <property type="entry name" value="SIRT5_Af1_CobB"/>
    <property type="match status" value="1"/>
</dbReference>
<comment type="subcellular location">
    <subcellularLocation>
        <location evidence="3">Cytoplasm</location>
    </subcellularLocation>
</comment>
<keyword evidence="2 3" id="KW-0520">NAD</keyword>
<feature type="binding site" evidence="3 4">
    <location>
        <position position="132"/>
    </location>
    <ligand>
        <name>Zn(2+)</name>
        <dbReference type="ChEBI" id="CHEBI:29105"/>
    </ligand>
</feature>
<feature type="binding site" evidence="3 4">
    <location>
        <position position="129"/>
    </location>
    <ligand>
        <name>Zn(2+)</name>
        <dbReference type="ChEBI" id="CHEBI:29105"/>
    </ligand>
</feature>
<comment type="domain">
    <text evidence="3">2 residues (Tyr-68 and Arg-71) present in a large hydrophobic pocket are probably involved in substrate specificity. They are important for desuccinylation activity, but dispensable for deacetylation activity.</text>
</comment>
<evidence type="ECO:0000259" key="5">
    <source>
        <dbReference type="PROSITE" id="PS50305"/>
    </source>
</evidence>
<dbReference type="InterPro" id="IPR026590">
    <property type="entry name" value="Ssirtuin_cat_dom"/>
</dbReference>
<dbReference type="HAMAP" id="MF_01121">
    <property type="entry name" value="Sirtuin_ClassIII"/>
    <property type="match status" value="1"/>
</dbReference>
<dbReference type="PANTHER" id="PTHR11085:SF4">
    <property type="entry name" value="NAD-DEPENDENT PROTEIN DEACYLASE"/>
    <property type="match status" value="1"/>
</dbReference>
<feature type="binding site" evidence="3">
    <location>
        <begin position="188"/>
        <end position="190"/>
    </location>
    <ligand>
        <name>NAD(+)</name>
        <dbReference type="ChEBI" id="CHEBI:57540"/>
    </ligand>
</feature>
<feature type="domain" description="Deacetylase sirtuin-type" evidence="5">
    <location>
        <begin position="1"/>
        <end position="248"/>
    </location>
</feature>
<dbReference type="SUPFAM" id="SSF52467">
    <property type="entry name" value="DHS-like NAD/FAD-binding domain"/>
    <property type="match status" value="1"/>
</dbReference>
<dbReference type="Gene3D" id="3.30.1600.10">
    <property type="entry name" value="SIR2/SIRT2 'Small Domain"/>
    <property type="match status" value="1"/>
</dbReference>
<dbReference type="InterPro" id="IPR003000">
    <property type="entry name" value="Sirtuin"/>
</dbReference>
<keyword evidence="1" id="KW-0808">Transferase</keyword>
<dbReference type="RefSeq" id="WP_188580032.1">
    <property type="nucleotide sequence ID" value="NZ_BMDZ01000044.1"/>
</dbReference>
<comment type="catalytic activity">
    <reaction evidence="3">
        <text>N(6)-succinyl-L-lysyl-[protein] + NAD(+) + H2O = 2''-O-succinyl-ADP-D-ribose + nicotinamide + L-lysyl-[protein]</text>
        <dbReference type="Rhea" id="RHEA:47668"/>
        <dbReference type="Rhea" id="RHEA-COMP:9752"/>
        <dbReference type="Rhea" id="RHEA-COMP:11877"/>
        <dbReference type="ChEBI" id="CHEBI:15377"/>
        <dbReference type="ChEBI" id="CHEBI:17154"/>
        <dbReference type="ChEBI" id="CHEBI:29969"/>
        <dbReference type="ChEBI" id="CHEBI:57540"/>
        <dbReference type="ChEBI" id="CHEBI:87830"/>
        <dbReference type="ChEBI" id="CHEBI:87832"/>
    </reaction>
</comment>
<feature type="binding site" evidence="3">
    <location>
        <begin position="103"/>
        <end position="106"/>
    </location>
    <ligand>
        <name>NAD(+)</name>
        <dbReference type="ChEBI" id="CHEBI:57540"/>
    </ligand>
</feature>
<dbReference type="Gene3D" id="3.40.50.1220">
    <property type="entry name" value="TPP-binding domain"/>
    <property type="match status" value="1"/>
</dbReference>
<comment type="similarity">
    <text evidence="3">Belongs to the sirtuin family. Class III subfamily.</text>
</comment>
<comment type="caution">
    <text evidence="6">The sequence shown here is derived from an EMBL/GenBank/DDBJ whole genome shotgun (WGS) entry which is preliminary data.</text>
</comment>
<dbReference type="InterPro" id="IPR050134">
    <property type="entry name" value="NAD-dep_sirtuin_deacylases"/>
</dbReference>
<evidence type="ECO:0000256" key="3">
    <source>
        <dbReference type="HAMAP-Rule" id="MF_01121"/>
    </source>
</evidence>
<proteinExistence type="inferred from homology"/>
<dbReference type="PANTHER" id="PTHR11085">
    <property type="entry name" value="NAD-DEPENDENT PROTEIN DEACYLASE SIRTUIN-5, MITOCHONDRIAL-RELATED"/>
    <property type="match status" value="1"/>
</dbReference>
<keyword evidence="7" id="KW-1185">Reference proteome</keyword>
<keyword evidence="3 4" id="KW-0479">Metal-binding</keyword>
<dbReference type="InterPro" id="IPR029035">
    <property type="entry name" value="DHS-like_NAD/FAD-binding_dom"/>
</dbReference>
<sequence>MTSFLPDTSLDDLTPDLPIVVLTGAGISKESGLDTFRDPDGVWRRHSLEDLATPEGFARNPALVQDFYNRRRAQLPAVHPNPAHQALARLEAAWPGGVLVVTQNVDDLHERAGSRNLIHMHGELTKARCLSCETVVSHADALHDATVCGACDSRGRMRPHIVWFGEMPFEMERIWGALAECGLFVSVGTSGTVYPAAGFVADIRHRGMAHTVELNLEPSDGASLFAEGRYGPASLVVPAFVDELLGRL</sequence>
<dbReference type="PROSITE" id="PS50305">
    <property type="entry name" value="SIRTUIN"/>
    <property type="match status" value="1"/>
</dbReference>
<comment type="catalytic activity">
    <reaction evidence="3">
        <text>N(6)-acetyl-L-lysyl-[protein] + NAD(+) + H2O = 2''-O-acetyl-ADP-D-ribose + nicotinamide + L-lysyl-[protein]</text>
        <dbReference type="Rhea" id="RHEA:43636"/>
        <dbReference type="Rhea" id="RHEA-COMP:9752"/>
        <dbReference type="Rhea" id="RHEA-COMP:10731"/>
        <dbReference type="ChEBI" id="CHEBI:15377"/>
        <dbReference type="ChEBI" id="CHEBI:17154"/>
        <dbReference type="ChEBI" id="CHEBI:29969"/>
        <dbReference type="ChEBI" id="CHEBI:57540"/>
        <dbReference type="ChEBI" id="CHEBI:61930"/>
        <dbReference type="ChEBI" id="CHEBI:83767"/>
        <dbReference type="EC" id="2.3.1.286"/>
    </reaction>
</comment>